<feature type="transmembrane region" description="Helical" evidence="5">
    <location>
        <begin position="36"/>
        <end position="59"/>
    </location>
</feature>
<dbReference type="PANTHER" id="PTHR43229:SF2">
    <property type="entry name" value="NODULATION PROTEIN J"/>
    <property type="match status" value="1"/>
</dbReference>
<dbReference type="InterPro" id="IPR047817">
    <property type="entry name" value="ABC2_TM_bact-type"/>
</dbReference>
<dbReference type="PANTHER" id="PTHR43229">
    <property type="entry name" value="NODULATION PROTEIN J"/>
    <property type="match status" value="1"/>
</dbReference>
<feature type="transmembrane region" description="Helical" evidence="5">
    <location>
        <begin position="71"/>
        <end position="93"/>
    </location>
</feature>
<dbReference type="InterPro" id="IPR013525">
    <property type="entry name" value="ABC2_TM"/>
</dbReference>
<keyword evidence="3 5" id="KW-1133">Transmembrane helix</keyword>
<reference evidence="7" key="1">
    <citation type="journal article" date="2013" name="J. Am. Chem. Soc.">
        <title>Structures and comparative characterization of biosynthetic gene clusters for cyanosporasides, enediyne-derived natural products from marine actinomycetes.</title>
        <authorList>
            <person name="Lane A.L."/>
            <person name="Nam S.J."/>
            <person name="Fukuda T."/>
            <person name="Yamanaka K."/>
            <person name="Kauffman C.A."/>
            <person name="Jensen P.R."/>
            <person name="Fenical W."/>
            <person name="Moore B.S."/>
        </authorList>
    </citation>
    <scope>NUCLEOTIDE SEQUENCE</scope>
    <source>
        <strain evidence="7">CNS143</strain>
    </source>
</reference>
<keyword evidence="2 5" id="KW-0812">Transmembrane</keyword>
<dbReference type="GO" id="GO:0005886">
    <property type="term" value="C:plasma membrane"/>
    <property type="evidence" value="ECO:0007669"/>
    <property type="project" value="UniProtKB-SubCell"/>
</dbReference>
<dbReference type="Pfam" id="PF01061">
    <property type="entry name" value="ABC2_membrane"/>
    <property type="match status" value="1"/>
</dbReference>
<evidence type="ECO:0000256" key="3">
    <source>
        <dbReference type="ARBA" id="ARBA00022989"/>
    </source>
</evidence>
<dbReference type="InterPro" id="IPR051784">
    <property type="entry name" value="Nod_factor_ABC_transporter"/>
</dbReference>
<dbReference type="AlphaFoldDB" id="S4WDY1"/>
<evidence type="ECO:0000256" key="1">
    <source>
        <dbReference type="ARBA" id="ARBA00004141"/>
    </source>
</evidence>
<dbReference type="EMBL" id="KC863955">
    <property type="protein sequence ID" value="AGO97184.1"/>
    <property type="molecule type" value="Genomic_DNA"/>
</dbReference>
<feature type="domain" description="ABC transmembrane type-2" evidence="6">
    <location>
        <begin position="35"/>
        <end position="272"/>
    </location>
</feature>
<dbReference type="GO" id="GO:0140359">
    <property type="term" value="F:ABC-type transporter activity"/>
    <property type="evidence" value="ECO:0007669"/>
    <property type="project" value="InterPro"/>
</dbReference>
<keyword evidence="5" id="KW-1003">Cell membrane</keyword>
<comment type="subcellular location">
    <subcellularLocation>
        <location evidence="5">Cell membrane</location>
        <topology evidence="5">Multi-pass membrane protein</topology>
    </subcellularLocation>
    <subcellularLocation>
        <location evidence="1">Membrane</location>
        <topology evidence="1">Multi-pass membrane protein</topology>
    </subcellularLocation>
</comment>
<evidence type="ECO:0000256" key="5">
    <source>
        <dbReference type="RuleBase" id="RU361157"/>
    </source>
</evidence>
<accession>S4WDY1</accession>
<feature type="transmembrane region" description="Helical" evidence="5">
    <location>
        <begin position="114"/>
        <end position="139"/>
    </location>
</feature>
<name>S4WDY1_SALPI</name>
<keyword evidence="5" id="KW-0813">Transport</keyword>
<evidence type="ECO:0000313" key="7">
    <source>
        <dbReference type="EMBL" id="AGO97184.1"/>
    </source>
</evidence>
<evidence type="ECO:0000256" key="4">
    <source>
        <dbReference type="ARBA" id="ARBA00023136"/>
    </source>
</evidence>
<evidence type="ECO:0000256" key="2">
    <source>
        <dbReference type="ARBA" id="ARBA00022692"/>
    </source>
</evidence>
<sequence>MTTAPTAGARRGPAVAYLGLHRGIVELKAFFRERDAVVFTFALPAVLLALLGALISGVYEGSSVTSAQYLVPSMVAAGVASTTFVNLGISVAADRADGTLKRLRGAPTPAAAYFLGKVIMMLVVTVAEVVVLFGIGVLMFDVTMPTDPSRWLTFAWVFVLGVTGCTFLGIAASSLASSERSAGAVMNLPYIALSFISGIFYTPISALPEPLLTVGSLFPLKWMAQGFRSALLPDTILTQEVVMSWEHARTAVVLGAWCIGGLLLCRTTFRWRGRRDG</sequence>
<keyword evidence="4 5" id="KW-0472">Membrane</keyword>
<feature type="transmembrane region" description="Helical" evidence="5">
    <location>
        <begin position="184"/>
        <end position="204"/>
    </location>
</feature>
<feature type="transmembrane region" description="Helical" evidence="5">
    <location>
        <begin position="247"/>
        <end position="265"/>
    </location>
</feature>
<evidence type="ECO:0000259" key="6">
    <source>
        <dbReference type="PROSITE" id="PS51012"/>
    </source>
</evidence>
<dbReference type="PROSITE" id="PS51012">
    <property type="entry name" value="ABC_TM2"/>
    <property type="match status" value="1"/>
</dbReference>
<feature type="transmembrane region" description="Helical" evidence="5">
    <location>
        <begin position="151"/>
        <end position="172"/>
    </location>
</feature>
<protein>
    <recommendedName>
        <fullName evidence="5">Transport permease protein</fullName>
    </recommendedName>
</protein>
<organism evidence="7">
    <name type="scientific">Salinispora pacifica</name>
    <dbReference type="NCBI Taxonomy" id="351187"/>
    <lineage>
        <taxon>Bacteria</taxon>
        <taxon>Bacillati</taxon>
        <taxon>Actinomycetota</taxon>
        <taxon>Actinomycetes</taxon>
        <taxon>Micromonosporales</taxon>
        <taxon>Micromonosporaceae</taxon>
        <taxon>Salinispora</taxon>
    </lineage>
</organism>
<comment type="similarity">
    <text evidence="5">Belongs to the ABC-2 integral membrane protein family.</text>
</comment>
<proteinExistence type="inferred from homology"/>